<dbReference type="EMBL" id="DXGD01000436">
    <property type="protein sequence ID" value="HIX00792.1"/>
    <property type="molecule type" value="Genomic_DNA"/>
</dbReference>
<reference evidence="2" key="1">
    <citation type="journal article" date="2021" name="PeerJ">
        <title>Extensive microbial diversity within the chicken gut microbiome revealed by metagenomics and culture.</title>
        <authorList>
            <person name="Gilroy R."/>
            <person name="Ravi A."/>
            <person name="Getino M."/>
            <person name="Pursley I."/>
            <person name="Horton D.L."/>
            <person name="Alikhan N.F."/>
            <person name="Baker D."/>
            <person name="Gharbi K."/>
            <person name="Hall N."/>
            <person name="Watson M."/>
            <person name="Adriaenssens E.M."/>
            <person name="Foster-Nyarko E."/>
            <person name="Jarju S."/>
            <person name="Secka A."/>
            <person name="Antonio M."/>
            <person name="Oren A."/>
            <person name="Chaudhuri R.R."/>
            <person name="La Ragione R."/>
            <person name="Hildebrand F."/>
            <person name="Pallen M.J."/>
        </authorList>
    </citation>
    <scope>NUCLEOTIDE SEQUENCE</scope>
    <source>
        <strain evidence="2">ChiHejej3B27-3195</strain>
    </source>
</reference>
<evidence type="ECO:0000313" key="2">
    <source>
        <dbReference type="EMBL" id="HIX00792.1"/>
    </source>
</evidence>
<dbReference type="InterPro" id="IPR036388">
    <property type="entry name" value="WH-like_DNA-bd_sf"/>
</dbReference>
<dbReference type="CDD" id="cd00090">
    <property type="entry name" value="HTH_ARSR"/>
    <property type="match status" value="1"/>
</dbReference>
<evidence type="ECO:0000313" key="3">
    <source>
        <dbReference type="Proteomes" id="UP000824151"/>
    </source>
</evidence>
<dbReference type="SUPFAM" id="SSF46785">
    <property type="entry name" value="Winged helix' DNA-binding domain"/>
    <property type="match status" value="1"/>
</dbReference>
<sequence length="104" mass="11489">MGEQNQPNPAFDPLIHAPHRLRICAMLSRSGGIEFSEIQRRTELTKSALSKHLAHLSEAGYLRQENILRSGRSRLLVALTETGQRAYTEHLAALEEIIAASDAG</sequence>
<reference evidence="2" key="2">
    <citation type="submission" date="2021-04" db="EMBL/GenBank/DDBJ databases">
        <authorList>
            <person name="Gilroy R."/>
        </authorList>
    </citation>
    <scope>NUCLEOTIDE SEQUENCE</scope>
    <source>
        <strain evidence="2">ChiHejej3B27-3195</strain>
    </source>
</reference>
<dbReference type="InterPro" id="IPR027395">
    <property type="entry name" value="WH_DNA-bd_dom"/>
</dbReference>
<dbReference type="Pfam" id="PF13601">
    <property type="entry name" value="HTH_34"/>
    <property type="match status" value="1"/>
</dbReference>
<evidence type="ECO:0000259" key="1">
    <source>
        <dbReference type="Pfam" id="PF13601"/>
    </source>
</evidence>
<dbReference type="PANTHER" id="PTHR37318:SF1">
    <property type="entry name" value="BSL7504 PROTEIN"/>
    <property type="match status" value="1"/>
</dbReference>
<dbReference type="PANTHER" id="PTHR37318">
    <property type="entry name" value="BSL7504 PROTEIN"/>
    <property type="match status" value="1"/>
</dbReference>
<dbReference type="InterPro" id="IPR036390">
    <property type="entry name" value="WH_DNA-bd_sf"/>
</dbReference>
<proteinExistence type="predicted"/>
<feature type="domain" description="Winged helix DNA-binding" evidence="1">
    <location>
        <begin position="20"/>
        <end position="98"/>
    </location>
</feature>
<dbReference type="InterPro" id="IPR011991">
    <property type="entry name" value="ArsR-like_HTH"/>
</dbReference>
<dbReference type="Proteomes" id="UP000824151">
    <property type="component" value="Unassembled WGS sequence"/>
</dbReference>
<dbReference type="Gene3D" id="1.10.10.10">
    <property type="entry name" value="Winged helix-like DNA-binding domain superfamily/Winged helix DNA-binding domain"/>
    <property type="match status" value="1"/>
</dbReference>
<accession>A0A9D2A9F6</accession>
<protein>
    <submittedName>
        <fullName evidence="2">Transcriptional regulator</fullName>
    </submittedName>
</protein>
<gene>
    <name evidence="2" type="ORF">H9871_11710</name>
</gene>
<comment type="caution">
    <text evidence="2">The sequence shown here is derived from an EMBL/GenBank/DDBJ whole genome shotgun (WGS) entry which is preliminary data.</text>
</comment>
<organism evidence="2 3">
    <name type="scientific">Candidatus Nesterenkonia stercoripullorum</name>
    <dbReference type="NCBI Taxonomy" id="2838701"/>
    <lineage>
        <taxon>Bacteria</taxon>
        <taxon>Bacillati</taxon>
        <taxon>Actinomycetota</taxon>
        <taxon>Actinomycetes</taxon>
        <taxon>Micrococcales</taxon>
        <taxon>Micrococcaceae</taxon>
        <taxon>Nesterenkonia</taxon>
    </lineage>
</organism>
<dbReference type="AlphaFoldDB" id="A0A9D2A9F6"/>
<name>A0A9D2A9F6_9MICC</name>